<evidence type="ECO:0000256" key="4">
    <source>
        <dbReference type="ARBA" id="ARBA00022741"/>
    </source>
</evidence>
<sequence>MSKKSKRAVVLLSGGLDSSTLAYYVKSIGYDLYTITFDYGQRSRRELNSAEEIGRILGVKEHKFIKINLREIGGSALTDELEVPKEREELPATEDREDIPITYVPARNTIFLSIALAYAEVVGADAIFYGANCLDYSGYPDCRPEYIDAFREVARLGTKRGVEGSPIRIETPFLFYDKSQIVKKALELNVPIEKTWSCYEDGEEPCGKCESCLLRKKGIEVLTTSSWYAKNRRFLSRAKRSFK</sequence>
<evidence type="ECO:0000256" key="7">
    <source>
        <dbReference type="ARBA" id="ARBA00037768"/>
    </source>
</evidence>
<dbReference type="PIRSF" id="PIRSF006293">
    <property type="entry name" value="ExsB"/>
    <property type="match status" value="1"/>
</dbReference>
<protein>
    <recommendedName>
        <fullName evidence="9 11">7-cyano-7-deazaguanine synthase</fullName>
        <ecNumber evidence="9 11">6.3.4.20</ecNumber>
    </recommendedName>
    <alternativeName>
        <fullName evidence="11">7-cyano-7-carbaguanine synthase</fullName>
    </alternativeName>
    <alternativeName>
        <fullName evidence="11">Archaeosine biosynthesis protein QueC</fullName>
    </alternativeName>
    <alternativeName>
        <fullName evidence="11">PreQ(0) synthase</fullName>
    </alternativeName>
</protein>
<dbReference type="PANTHER" id="PTHR42914:SF1">
    <property type="entry name" value="7-CYANO-7-DEAZAGUANINE SYNTHASE"/>
    <property type="match status" value="1"/>
</dbReference>
<feature type="binding site" evidence="11">
    <location>
        <position position="209"/>
    </location>
    <ligand>
        <name>Zn(2+)</name>
        <dbReference type="ChEBI" id="CHEBI:29105"/>
    </ligand>
</feature>
<dbReference type="EMBL" id="RXIL01000137">
    <property type="protein sequence ID" value="RZN67458.1"/>
    <property type="molecule type" value="Genomic_DNA"/>
</dbReference>
<dbReference type="EC" id="6.3.4.20" evidence="9 11"/>
<dbReference type="GO" id="GO:0005524">
    <property type="term" value="F:ATP binding"/>
    <property type="evidence" value="ECO:0007669"/>
    <property type="project" value="UniProtKB-UniRule"/>
</dbReference>
<gene>
    <name evidence="11 12" type="primary">queC</name>
    <name evidence="12" type="ORF">EF807_07640</name>
</gene>
<dbReference type="InterPro" id="IPR018317">
    <property type="entry name" value="QueC"/>
</dbReference>
<evidence type="ECO:0000256" key="9">
    <source>
        <dbReference type="ARBA" id="ARBA00039149"/>
    </source>
</evidence>
<comment type="function">
    <text evidence="7 11">Catalyzes the ATP-dependent conversion of 7-carboxy-7-deazaguanine (CDG) to 7-cyano-7-deazaguanine (preQ(0)).</text>
</comment>
<dbReference type="SUPFAM" id="SSF52402">
    <property type="entry name" value="Adenine nucleotide alpha hydrolases-like"/>
    <property type="match status" value="1"/>
</dbReference>
<dbReference type="UniPathway" id="UPA00391"/>
<evidence type="ECO:0000256" key="10">
    <source>
        <dbReference type="ARBA" id="ARBA00047890"/>
    </source>
</evidence>
<evidence type="ECO:0000313" key="13">
    <source>
        <dbReference type="Proteomes" id="UP000320766"/>
    </source>
</evidence>
<reference evidence="12 13" key="1">
    <citation type="journal article" date="2019" name="Nat. Microbiol.">
        <title>Wide diversity of methane and short-chain alkane metabolisms in uncultured archaea.</title>
        <authorList>
            <person name="Borrel G."/>
            <person name="Adam P.S."/>
            <person name="McKay L.J."/>
            <person name="Chen L.X."/>
            <person name="Sierra-Garcia I.N."/>
            <person name="Sieber C.M."/>
            <person name="Letourneur Q."/>
            <person name="Ghozlane A."/>
            <person name="Andersen G.L."/>
            <person name="Li W.J."/>
            <person name="Hallam S.J."/>
            <person name="Muyzer G."/>
            <person name="de Oliveira V.M."/>
            <person name="Inskeep W.P."/>
            <person name="Banfield J.F."/>
            <person name="Gribaldo S."/>
        </authorList>
    </citation>
    <scope>NUCLEOTIDE SEQUENCE [LARGE SCALE GENOMIC DNA]</scope>
    <source>
        <strain evidence="12">NM1b</strain>
    </source>
</reference>
<proteinExistence type="inferred from homology"/>
<dbReference type="InterPro" id="IPR014729">
    <property type="entry name" value="Rossmann-like_a/b/a_fold"/>
</dbReference>
<dbReference type="Pfam" id="PF06508">
    <property type="entry name" value="QueC"/>
    <property type="match status" value="1"/>
</dbReference>
<evidence type="ECO:0000256" key="2">
    <source>
        <dbReference type="ARBA" id="ARBA00022598"/>
    </source>
</evidence>
<keyword evidence="2 11" id="KW-0436">Ligase</keyword>
<comment type="caution">
    <text evidence="12">The sequence shown here is derived from an EMBL/GenBank/DDBJ whole genome shotgun (WGS) entry which is preliminary data.</text>
</comment>
<comment type="pathway">
    <text evidence="1 11">Purine metabolism; 7-cyano-7-deazaguanine biosynthesis.</text>
</comment>
<evidence type="ECO:0000256" key="5">
    <source>
        <dbReference type="ARBA" id="ARBA00022833"/>
    </source>
</evidence>
<keyword evidence="6 11" id="KW-0067">ATP-binding</keyword>
<comment type="catalytic activity">
    <reaction evidence="10 11">
        <text>7-carboxy-7-carbaguanine + NH4(+) + 2 ATP = 7-cyano-7-carbaguanine + 2 AMP + 2 diphosphate + 2 H(+)</text>
        <dbReference type="Rhea" id="RHEA:27982"/>
        <dbReference type="ChEBI" id="CHEBI:15378"/>
        <dbReference type="ChEBI" id="CHEBI:28938"/>
        <dbReference type="ChEBI" id="CHEBI:30616"/>
        <dbReference type="ChEBI" id="CHEBI:33019"/>
        <dbReference type="ChEBI" id="CHEBI:45075"/>
        <dbReference type="ChEBI" id="CHEBI:61036"/>
        <dbReference type="ChEBI" id="CHEBI:456215"/>
        <dbReference type="EC" id="6.3.4.20"/>
    </reaction>
</comment>
<evidence type="ECO:0000256" key="1">
    <source>
        <dbReference type="ARBA" id="ARBA00005061"/>
    </source>
</evidence>
<evidence type="ECO:0000256" key="8">
    <source>
        <dbReference type="ARBA" id="ARBA00037993"/>
    </source>
</evidence>
<feature type="binding site" evidence="11">
    <location>
        <position position="206"/>
    </location>
    <ligand>
        <name>Zn(2+)</name>
        <dbReference type="ChEBI" id="CHEBI:29105"/>
    </ligand>
</feature>
<evidence type="ECO:0000256" key="6">
    <source>
        <dbReference type="ARBA" id="ARBA00022840"/>
    </source>
</evidence>
<accession>A0A520KUZ2</accession>
<evidence type="ECO:0000313" key="12">
    <source>
        <dbReference type="EMBL" id="RZN67458.1"/>
    </source>
</evidence>
<feature type="binding site" evidence="11">
    <location>
        <begin position="12"/>
        <end position="22"/>
    </location>
    <ligand>
        <name>ATP</name>
        <dbReference type="ChEBI" id="CHEBI:30616"/>
    </ligand>
</feature>
<keyword evidence="5 11" id="KW-0862">Zinc</keyword>
<comment type="cofactor">
    <cofactor evidence="11">
        <name>Zn(2+)</name>
        <dbReference type="ChEBI" id="CHEBI:29105"/>
    </cofactor>
    <text evidence="11">Binds 1 zinc ion per subunit.</text>
</comment>
<feature type="binding site" evidence="11">
    <location>
        <position position="198"/>
    </location>
    <ligand>
        <name>Zn(2+)</name>
        <dbReference type="ChEBI" id="CHEBI:29105"/>
    </ligand>
</feature>
<dbReference type="GO" id="GO:0008270">
    <property type="term" value="F:zinc ion binding"/>
    <property type="evidence" value="ECO:0007669"/>
    <property type="project" value="UniProtKB-UniRule"/>
</dbReference>
<keyword evidence="4 11" id="KW-0547">Nucleotide-binding</keyword>
<comment type="similarity">
    <text evidence="8 11">Belongs to the QueC family.</text>
</comment>
<dbReference type="PANTHER" id="PTHR42914">
    <property type="entry name" value="7-CYANO-7-DEAZAGUANINE SYNTHASE"/>
    <property type="match status" value="1"/>
</dbReference>
<evidence type="ECO:0000256" key="3">
    <source>
        <dbReference type="ARBA" id="ARBA00022723"/>
    </source>
</evidence>
<organism evidence="12 13">
    <name type="scientific">Candidatus Methanolliviera hydrocarbonicum</name>
    <dbReference type="NCBI Taxonomy" id="2491085"/>
    <lineage>
        <taxon>Archaea</taxon>
        <taxon>Methanobacteriati</taxon>
        <taxon>Methanobacteriota</taxon>
        <taxon>Candidatus Methanoliparia</taxon>
        <taxon>Candidatus Methanoliparales</taxon>
        <taxon>Candidatus Methanollivieraceae</taxon>
        <taxon>Candidatus Methanolliviera</taxon>
    </lineage>
</organism>
<dbReference type="Proteomes" id="UP000320766">
    <property type="component" value="Unassembled WGS sequence"/>
</dbReference>
<dbReference type="AlphaFoldDB" id="A0A520KUZ2"/>
<dbReference type="CDD" id="cd01995">
    <property type="entry name" value="QueC-like"/>
    <property type="match status" value="1"/>
</dbReference>
<dbReference type="GO" id="GO:0016879">
    <property type="term" value="F:ligase activity, forming carbon-nitrogen bonds"/>
    <property type="evidence" value="ECO:0007669"/>
    <property type="project" value="UniProtKB-UniRule"/>
</dbReference>
<keyword evidence="3 11" id="KW-0479">Metal-binding</keyword>
<dbReference type="HAMAP" id="MF_01633">
    <property type="entry name" value="QueC"/>
    <property type="match status" value="1"/>
</dbReference>
<dbReference type="NCBIfam" id="TIGR00364">
    <property type="entry name" value="7-cyano-7-deazaguanine synthase QueC"/>
    <property type="match status" value="1"/>
</dbReference>
<dbReference type="Gene3D" id="3.40.50.620">
    <property type="entry name" value="HUPs"/>
    <property type="match status" value="1"/>
</dbReference>
<feature type="binding site" evidence="11">
    <location>
        <position position="212"/>
    </location>
    <ligand>
        <name>Zn(2+)</name>
        <dbReference type="ChEBI" id="CHEBI:29105"/>
    </ligand>
</feature>
<name>A0A520KUZ2_9EURY</name>
<evidence type="ECO:0000256" key="11">
    <source>
        <dbReference type="HAMAP-Rule" id="MF_01633"/>
    </source>
</evidence>